<accession>A0AAD1US90</accession>
<evidence type="ECO:0000256" key="1">
    <source>
        <dbReference type="ARBA" id="ARBA00004141"/>
    </source>
</evidence>
<evidence type="ECO:0000256" key="7">
    <source>
        <dbReference type="SAM" id="Phobius"/>
    </source>
</evidence>
<dbReference type="Pfam" id="PF03381">
    <property type="entry name" value="CDC50"/>
    <property type="match status" value="1"/>
</dbReference>
<proteinExistence type="inferred from homology"/>
<dbReference type="GO" id="GO:0005783">
    <property type="term" value="C:endoplasmic reticulum"/>
    <property type="evidence" value="ECO:0007669"/>
    <property type="project" value="TreeGrafter"/>
</dbReference>
<gene>
    <name evidence="8" type="ORF">ECRASSUSDP1_LOCUS11523</name>
</gene>
<dbReference type="PANTHER" id="PTHR10926:SF0">
    <property type="entry name" value="CDC50, ISOFORM A"/>
    <property type="match status" value="1"/>
</dbReference>
<organism evidence="8 9">
    <name type="scientific">Euplotes crassus</name>
    <dbReference type="NCBI Taxonomy" id="5936"/>
    <lineage>
        <taxon>Eukaryota</taxon>
        <taxon>Sar</taxon>
        <taxon>Alveolata</taxon>
        <taxon>Ciliophora</taxon>
        <taxon>Intramacronucleata</taxon>
        <taxon>Spirotrichea</taxon>
        <taxon>Hypotrichia</taxon>
        <taxon>Euplotida</taxon>
        <taxon>Euplotidae</taxon>
        <taxon>Moneuplotes</taxon>
    </lineage>
</organism>
<protein>
    <submittedName>
        <fullName evidence="8">Uncharacterized protein</fullName>
    </submittedName>
</protein>
<keyword evidence="4 7" id="KW-1133">Transmembrane helix</keyword>
<evidence type="ECO:0000256" key="6">
    <source>
        <dbReference type="SAM" id="MobiDB-lite"/>
    </source>
</evidence>
<evidence type="ECO:0000256" key="2">
    <source>
        <dbReference type="ARBA" id="ARBA00009457"/>
    </source>
</evidence>
<evidence type="ECO:0000256" key="3">
    <source>
        <dbReference type="ARBA" id="ARBA00022692"/>
    </source>
</evidence>
<sequence length="393" mass="45260">MSQKRKSANIKTNNRISDYGLVEGPESHRSKENDDSEVGIPVLPLLRKFWISRAESNKIWGSLKQQKLWGVTLFPTFNVLVITLAIIDLIFFILFILLLISSLSVSNHEVRYDDTCQGYHNCEVNFTLSEDFESPNIYYNVSISGLIDNYRFENFYGNHKKYIESRNYKQLRGDTTATSDCSPVTKNKDLGRTVTSLDEGDVVLNDDEPAIPCGLPAKYYFRDELRLTDGNEGIYIYDNDIALGVDRDSRFGNTGANNEKKQWIDMTDQRLMVWFQPEAFPNFIKLYGRTDVKLSKGTQYTLKISEFDDLSDFDVKKYFVISNTSFLGEDISLAIIFMLAFIYLTGLIIFIIVMEIRKAKNIQKKSREQEYRVPANEEFKQAGVNPQKIVKRS</sequence>
<comment type="caution">
    <text evidence="8">The sequence shown here is derived from an EMBL/GenBank/DDBJ whole genome shotgun (WGS) entry which is preliminary data.</text>
</comment>
<dbReference type="GO" id="GO:0005794">
    <property type="term" value="C:Golgi apparatus"/>
    <property type="evidence" value="ECO:0007669"/>
    <property type="project" value="TreeGrafter"/>
</dbReference>
<dbReference type="EMBL" id="CAMPGE010011379">
    <property type="protein sequence ID" value="CAI2370215.1"/>
    <property type="molecule type" value="Genomic_DNA"/>
</dbReference>
<dbReference type="GO" id="GO:0005886">
    <property type="term" value="C:plasma membrane"/>
    <property type="evidence" value="ECO:0007669"/>
    <property type="project" value="TreeGrafter"/>
</dbReference>
<name>A0AAD1US90_EUPCR</name>
<keyword evidence="5 7" id="KW-0472">Membrane</keyword>
<evidence type="ECO:0000313" key="8">
    <source>
        <dbReference type="EMBL" id="CAI2370215.1"/>
    </source>
</evidence>
<comment type="similarity">
    <text evidence="2">Belongs to the CDC50/LEM3 family.</text>
</comment>
<keyword evidence="9" id="KW-1185">Reference proteome</keyword>
<evidence type="ECO:0000256" key="4">
    <source>
        <dbReference type="ARBA" id="ARBA00022989"/>
    </source>
</evidence>
<comment type="subcellular location">
    <subcellularLocation>
        <location evidence="1">Membrane</location>
        <topology evidence="1">Multi-pass membrane protein</topology>
    </subcellularLocation>
</comment>
<dbReference type="Proteomes" id="UP001295684">
    <property type="component" value="Unassembled WGS sequence"/>
</dbReference>
<feature type="transmembrane region" description="Helical" evidence="7">
    <location>
        <begin position="68"/>
        <end position="100"/>
    </location>
</feature>
<keyword evidence="3 7" id="KW-0812">Transmembrane</keyword>
<evidence type="ECO:0000313" key="9">
    <source>
        <dbReference type="Proteomes" id="UP001295684"/>
    </source>
</evidence>
<dbReference type="InterPro" id="IPR005045">
    <property type="entry name" value="CDC50/LEM3_fam"/>
</dbReference>
<dbReference type="PANTHER" id="PTHR10926">
    <property type="entry name" value="CELL CYCLE CONTROL PROTEIN 50"/>
    <property type="match status" value="1"/>
</dbReference>
<feature type="region of interest" description="Disordered" evidence="6">
    <location>
        <begin position="1"/>
        <end position="36"/>
    </location>
</feature>
<evidence type="ECO:0000256" key="5">
    <source>
        <dbReference type="ARBA" id="ARBA00023136"/>
    </source>
</evidence>
<feature type="transmembrane region" description="Helical" evidence="7">
    <location>
        <begin position="331"/>
        <end position="354"/>
    </location>
</feature>
<dbReference type="AlphaFoldDB" id="A0AAD1US90"/>
<reference evidence="8" key="1">
    <citation type="submission" date="2023-07" db="EMBL/GenBank/DDBJ databases">
        <authorList>
            <consortium name="AG Swart"/>
            <person name="Singh M."/>
            <person name="Singh A."/>
            <person name="Seah K."/>
            <person name="Emmerich C."/>
        </authorList>
    </citation>
    <scope>NUCLEOTIDE SEQUENCE</scope>
    <source>
        <strain evidence="8">DP1</strain>
    </source>
</reference>